<evidence type="ECO:0000313" key="2">
    <source>
        <dbReference type="Proteomes" id="UP000305041"/>
    </source>
</evidence>
<reference evidence="1 2" key="1">
    <citation type="submission" date="2019-05" db="EMBL/GenBank/DDBJ databases">
        <title>Draft genome sequence of Pelagicola sp. DSW4-44.</title>
        <authorList>
            <person name="Oh J."/>
        </authorList>
    </citation>
    <scope>NUCLEOTIDE SEQUENCE [LARGE SCALE GENOMIC DNA]</scope>
    <source>
        <strain evidence="1 2">DSW4-44</strain>
    </source>
</reference>
<sequence>MKLRHVASTRADTQLVLHPHQQAMLDRSDDPATPLIAPTGSGKTKVGFLLTLAEPANGIPFPR</sequence>
<proteinExistence type="predicted"/>
<dbReference type="Proteomes" id="UP000305041">
    <property type="component" value="Unassembled WGS sequence"/>
</dbReference>
<dbReference type="EMBL" id="VAUA01000010">
    <property type="protein sequence ID" value="TLP58388.1"/>
    <property type="molecule type" value="Genomic_DNA"/>
</dbReference>
<evidence type="ECO:0000313" key="1">
    <source>
        <dbReference type="EMBL" id="TLP58388.1"/>
    </source>
</evidence>
<organism evidence="1 2">
    <name type="scientific">Parasedimentitalea maritima</name>
    <dbReference type="NCBI Taxonomy" id="2578117"/>
    <lineage>
        <taxon>Bacteria</taxon>
        <taxon>Pseudomonadati</taxon>
        <taxon>Pseudomonadota</taxon>
        <taxon>Alphaproteobacteria</taxon>
        <taxon>Rhodobacterales</taxon>
        <taxon>Paracoccaceae</taxon>
        <taxon>Parasedimentitalea</taxon>
    </lineage>
</organism>
<keyword evidence="2" id="KW-1185">Reference proteome</keyword>
<name>A0ABY2UR54_9RHOB</name>
<protein>
    <recommendedName>
        <fullName evidence="3">Helicase/UvrB N-terminal domain-containing protein</fullName>
    </recommendedName>
</protein>
<comment type="caution">
    <text evidence="1">The sequence shown here is derived from an EMBL/GenBank/DDBJ whole genome shotgun (WGS) entry which is preliminary data.</text>
</comment>
<dbReference type="RefSeq" id="WP_138164570.1">
    <property type="nucleotide sequence ID" value="NZ_VAUA01000010.1"/>
</dbReference>
<gene>
    <name evidence="1" type="ORF">FEE96_18320</name>
</gene>
<accession>A0ABY2UR54</accession>
<evidence type="ECO:0008006" key="3">
    <source>
        <dbReference type="Google" id="ProtNLM"/>
    </source>
</evidence>